<proteinExistence type="inferred from homology"/>
<dbReference type="SUPFAM" id="SSF110710">
    <property type="entry name" value="TTHA0583/YokD-like"/>
    <property type="match status" value="1"/>
</dbReference>
<comment type="similarity">
    <text evidence="1">Belongs to the UPF0340 family.</text>
</comment>
<organism evidence="2 3">
    <name type="scientific">Desulfuribacillus alkaliarsenatis</name>
    <dbReference type="NCBI Taxonomy" id="766136"/>
    <lineage>
        <taxon>Bacteria</taxon>
        <taxon>Bacillati</taxon>
        <taxon>Bacillota</taxon>
        <taxon>Desulfuribacillia</taxon>
        <taxon>Desulfuribacillales</taxon>
        <taxon>Desulfuribacillaceae</taxon>
        <taxon>Desulfuribacillus</taxon>
    </lineage>
</organism>
<gene>
    <name evidence="2" type="ORF">BHF68_06795</name>
</gene>
<dbReference type="PIRSF" id="PIRSF007510">
    <property type="entry name" value="UCP007510"/>
    <property type="match status" value="1"/>
</dbReference>
<name>A0A1E5G1I4_9FIRM</name>
<dbReference type="NCBIfam" id="TIGR01440">
    <property type="entry name" value="TIGR01440 family protein"/>
    <property type="match status" value="1"/>
</dbReference>
<protein>
    <recommendedName>
        <fullName evidence="1">UPF0340 protein BHF68_06795</fullName>
    </recommendedName>
</protein>
<dbReference type="Proteomes" id="UP000094296">
    <property type="component" value="Unassembled WGS sequence"/>
</dbReference>
<dbReference type="RefSeq" id="WP_069643353.1">
    <property type="nucleotide sequence ID" value="NZ_MIJE01000030.1"/>
</dbReference>
<dbReference type="InterPro" id="IPR028345">
    <property type="entry name" value="Antibiotic_NAT-like"/>
</dbReference>
<dbReference type="InterPro" id="IPR006340">
    <property type="entry name" value="DUF436"/>
</dbReference>
<evidence type="ECO:0000313" key="2">
    <source>
        <dbReference type="EMBL" id="OEF96770.1"/>
    </source>
</evidence>
<dbReference type="Gene3D" id="3.40.50.10360">
    <property type="entry name" value="Hypothetical protein TT1679"/>
    <property type="match status" value="1"/>
</dbReference>
<accession>A0A1E5G1I4</accession>
<comment type="caution">
    <text evidence="2">The sequence shown here is derived from an EMBL/GenBank/DDBJ whole genome shotgun (WGS) entry which is preliminary data.</text>
</comment>
<keyword evidence="3" id="KW-1185">Reference proteome</keyword>
<dbReference type="AlphaFoldDB" id="A0A1E5G1I4"/>
<sequence length="179" mass="19676">MSDLHNVYNDTLRAIEHLRQSTALTNKVVVVGTSTSEVAGKHIGTDGSLQIAEAIYRALFDCATKYQFQLAFQSCEHLNRALVVERTLQENKGYDEVTVIPIQKAGGSLATYAYKELSDPVLIEYIRADAGIDIGETMIGMHLKPVAVPVRYSNPYIGHARVLLAKTRPKLIGGARAVY</sequence>
<evidence type="ECO:0000313" key="3">
    <source>
        <dbReference type="Proteomes" id="UP000094296"/>
    </source>
</evidence>
<dbReference type="EMBL" id="MIJE01000030">
    <property type="protein sequence ID" value="OEF96770.1"/>
    <property type="molecule type" value="Genomic_DNA"/>
</dbReference>
<evidence type="ECO:0000256" key="1">
    <source>
        <dbReference type="HAMAP-Rule" id="MF_00800"/>
    </source>
</evidence>
<dbReference type="Pfam" id="PF04260">
    <property type="entry name" value="DUF436"/>
    <property type="match status" value="1"/>
</dbReference>
<dbReference type="HAMAP" id="MF_00800">
    <property type="entry name" value="UPF0340"/>
    <property type="match status" value="1"/>
</dbReference>
<dbReference type="OrthoDB" id="9803187at2"/>
<dbReference type="STRING" id="766136.BHF68_06795"/>
<reference evidence="2 3" key="1">
    <citation type="submission" date="2016-09" db="EMBL/GenBank/DDBJ databases">
        <title>Draft genome sequence for the type strain of Desulfuribacillus alkaliarsenatis AHT28, an obligately anaerobic, sulfidogenic bacterium isolated from Russian soda lake sediments.</title>
        <authorList>
            <person name="Abin C.A."/>
            <person name="Hollibaugh J.T."/>
        </authorList>
    </citation>
    <scope>NUCLEOTIDE SEQUENCE [LARGE SCALE GENOMIC DNA]</scope>
    <source>
        <strain evidence="2 3">AHT28</strain>
    </source>
</reference>